<reference evidence="2" key="1">
    <citation type="journal article" date="2023" name="Int. J. Syst. Evol. Microbiol.">
        <title>&lt;i&gt;Shewanella septentrionalis&lt;/i&gt; sp. nov. and &lt;i&gt;Shewanella holmiensis&lt;/i&gt; sp. nov., isolated from Baltic Sea water and sediments.</title>
        <authorList>
            <person name="Martin-Rodriguez A.J."/>
            <person name="Thorell K."/>
            <person name="Joffre E."/>
            <person name="Jensie-Markopoulos S."/>
            <person name="Moore E.R.B."/>
            <person name="Sjoling A."/>
        </authorList>
    </citation>
    <scope>NUCLEOTIDE SEQUENCE</scope>
    <source>
        <strain evidence="2">SP1W3</strain>
    </source>
</reference>
<keyword evidence="1" id="KW-0472">Membrane</keyword>
<evidence type="ECO:0000256" key="1">
    <source>
        <dbReference type="SAM" id="Phobius"/>
    </source>
</evidence>
<evidence type="ECO:0000313" key="2">
    <source>
        <dbReference type="EMBL" id="MCT7944677.1"/>
    </source>
</evidence>
<feature type="transmembrane region" description="Helical" evidence="1">
    <location>
        <begin position="208"/>
        <end position="231"/>
    </location>
</feature>
<dbReference type="EMBL" id="JAMTCC010000006">
    <property type="protein sequence ID" value="MCT7944677.1"/>
    <property type="molecule type" value="Genomic_DNA"/>
</dbReference>
<comment type="caution">
    <text evidence="2">The sequence shown here is derived from an EMBL/GenBank/DDBJ whole genome shotgun (WGS) entry which is preliminary data.</text>
</comment>
<keyword evidence="1" id="KW-0812">Transmembrane</keyword>
<dbReference type="RefSeq" id="WP_261271950.1">
    <property type="nucleotide sequence ID" value="NZ_JAMTCC010000006.1"/>
</dbReference>
<feature type="transmembrane region" description="Helical" evidence="1">
    <location>
        <begin position="74"/>
        <end position="90"/>
    </location>
</feature>
<feature type="transmembrane region" description="Helical" evidence="1">
    <location>
        <begin position="52"/>
        <end position="68"/>
    </location>
</feature>
<keyword evidence="1" id="KW-1133">Transmembrane helix</keyword>
<accession>A0A9X2WSE6</accession>
<protein>
    <submittedName>
        <fullName evidence="2">Uncharacterized protein</fullName>
    </submittedName>
</protein>
<dbReference type="Proteomes" id="UP001155604">
    <property type="component" value="Unassembled WGS sequence"/>
</dbReference>
<sequence length="240" mass="28458">MNYSPDKVERLDQESLARFKDIQLPFFKEKILRLFPCNLWQMPLPVAKQQRALIPTYTALGLTLLILYSTQNWIASLVIITLGFCATILYRHRIAYRHFFPMGYGKAIIKIDENKISLPGIYFENNMPQDIDKSKIRNIIVYWNWCKALNNISYHNYYSGYIFLLDLELENAQHILLPGTSFDCNRFMETLFQLGYETQLLRVEKRPILWRFILIISVAFYLLWITVLGFYKIFSGDHLF</sequence>
<proteinExistence type="predicted"/>
<name>A0A9X2WSE6_9GAMM</name>
<keyword evidence="3" id="KW-1185">Reference proteome</keyword>
<organism evidence="2 3">
    <name type="scientific">Shewanella septentrionalis</name>
    <dbReference type="NCBI Taxonomy" id="2952223"/>
    <lineage>
        <taxon>Bacteria</taxon>
        <taxon>Pseudomonadati</taxon>
        <taxon>Pseudomonadota</taxon>
        <taxon>Gammaproteobacteria</taxon>
        <taxon>Alteromonadales</taxon>
        <taxon>Shewanellaceae</taxon>
        <taxon>Shewanella</taxon>
    </lineage>
</organism>
<gene>
    <name evidence="2" type="ORF">NE536_04775</name>
</gene>
<evidence type="ECO:0000313" key="3">
    <source>
        <dbReference type="Proteomes" id="UP001155604"/>
    </source>
</evidence>
<dbReference type="AlphaFoldDB" id="A0A9X2WSE6"/>